<dbReference type="Gene3D" id="1.20.1250.20">
    <property type="entry name" value="MFS general substrate transporter like domains"/>
    <property type="match status" value="1"/>
</dbReference>
<name>A0AAQ3K2G0_9LILI</name>
<evidence type="ECO:0000313" key="3">
    <source>
        <dbReference type="Proteomes" id="UP001327560"/>
    </source>
</evidence>
<feature type="transmembrane region" description="Helical" evidence="1">
    <location>
        <begin position="80"/>
        <end position="104"/>
    </location>
</feature>
<keyword evidence="1" id="KW-1133">Transmembrane helix</keyword>
<dbReference type="InterPro" id="IPR036259">
    <property type="entry name" value="MFS_trans_sf"/>
</dbReference>
<evidence type="ECO:0000313" key="2">
    <source>
        <dbReference type="EMBL" id="WOL00697.1"/>
    </source>
</evidence>
<gene>
    <name evidence="2" type="ORF">Cni_G09410</name>
</gene>
<keyword evidence="3" id="KW-1185">Reference proteome</keyword>
<protein>
    <submittedName>
        <fullName evidence="2">Uncharacterized protein</fullName>
    </submittedName>
</protein>
<dbReference type="EMBL" id="CP136892">
    <property type="protein sequence ID" value="WOL00697.1"/>
    <property type="molecule type" value="Genomic_DNA"/>
</dbReference>
<sequence length="110" mass="11839">MIVGMALFTDSYGLFCIASVLKVLTALDQDAVRDHDRRHDSVHGLVRPLIVLCIAPMIYGSHQGWIYYVSKVEKPGATPLGVVSAVVGVALVGTVIGQLFFSVLGDRIGR</sequence>
<evidence type="ECO:0000256" key="1">
    <source>
        <dbReference type="SAM" id="Phobius"/>
    </source>
</evidence>
<keyword evidence="1" id="KW-0812">Transmembrane</keyword>
<proteinExistence type="predicted"/>
<organism evidence="2 3">
    <name type="scientific">Canna indica</name>
    <name type="common">Indian-shot</name>
    <dbReference type="NCBI Taxonomy" id="4628"/>
    <lineage>
        <taxon>Eukaryota</taxon>
        <taxon>Viridiplantae</taxon>
        <taxon>Streptophyta</taxon>
        <taxon>Embryophyta</taxon>
        <taxon>Tracheophyta</taxon>
        <taxon>Spermatophyta</taxon>
        <taxon>Magnoliopsida</taxon>
        <taxon>Liliopsida</taxon>
        <taxon>Zingiberales</taxon>
        <taxon>Cannaceae</taxon>
        <taxon>Canna</taxon>
    </lineage>
</organism>
<keyword evidence="1" id="KW-0472">Membrane</keyword>
<feature type="transmembrane region" description="Helical" evidence="1">
    <location>
        <begin position="6"/>
        <end position="24"/>
    </location>
</feature>
<dbReference type="Proteomes" id="UP001327560">
    <property type="component" value="Chromosome 3"/>
</dbReference>
<feature type="transmembrane region" description="Helical" evidence="1">
    <location>
        <begin position="45"/>
        <end position="68"/>
    </location>
</feature>
<accession>A0AAQ3K2G0</accession>
<reference evidence="2 3" key="1">
    <citation type="submission" date="2023-10" db="EMBL/GenBank/DDBJ databases">
        <title>Chromosome-scale genome assembly provides insights into flower coloration mechanisms of Canna indica.</title>
        <authorList>
            <person name="Li C."/>
        </authorList>
    </citation>
    <scope>NUCLEOTIDE SEQUENCE [LARGE SCALE GENOMIC DNA]</scope>
    <source>
        <tissue evidence="2">Flower</tissue>
    </source>
</reference>
<dbReference type="AlphaFoldDB" id="A0AAQ3K2G0"/>